<accession>A0A7S3H3M5</accession>
<sequence length="274" mass="30743">MFTLCVLNCDDSQAWTPIDFGDMFKASIHEEDKECDACYIWNIAKENKLPEYIDTCTAIVISGSRFNCRDNLEWFEPLCQLIREVEKSGKQRLYGGCFGCQLIAYALGGAVDYNPSSNFVLKAETIQIVPELFWKVLPTAAANLSSCCSPEADQRCDKIDESIIASKKTFNLLVSHGDCVTQLPSNATLLASSESCQHEIFVAGQHRNILACQSHPEFDLQYSVHERIWPAVVDTSQRLTEQEIAEAKASFAHYTGDDAIFFRKLISAFLRAQK</sequence>
<proteinExistence type="predicted"/>
<dbReference type="PANTHER" id="PTHR42695">
    <property type="entry name" value="GLUTAMINE AMIDOTRANSFERASE YLR126C-RELATED"/>
    <property type="match status" value="1"/>
</dbReference>
<dbReference type="InterPro" id="IPR017926">
    <property type="entry name" value="GATASE"/>
</dbReference>
<dbReference type="SUPFAM" id="SSF52317">
    <property type="entry name" value="Class I glutamine amidotransferase-like"/>
    <property type="match status" value="1"/>
</dbReference>
<gene>
    <name evidence="2" type="ORF">SELO1098_LOCUS12723</name>
</gene>
<feature type="domain" description="Glutamine amidotransferase" evidence="1">
    <location>
        <begin position="18"/>
        <end position="221"/>
    </location>
</feature>
<dbReference type="InterPro" id="IPR029062">
    <property type="entry name" value="Class_I_gatase-like"/>
</dbReference>
<name>A0A7S3H3M5_9STRA</name>
<dbReference type="GO" id="GO:0005829">
    <property type="term" value="C:cytosol"/>
    <property type="evidence" value="ECO:0007669"/>
    <property type="project" value="TreeGrafter"/>
</dbReference>
<protein>
    <recommendedName>
        <fullName evidence="1">Glutamine amidotransferase domain-containing protein</fullName>
    </recommendedName>
</protein>
<dbReference type="PANTHER" id="PTHR42695:SF5">
    <property type="entry name" value="GLUTAMINE AMIDOTRANSFERASE YLR126C-RELATED"/>
    <property type="match status" value="1"/>
</dbReference>
<dbReference type="AlphaFoldDB" id="A0A7S3H3M5"/>
<dbReference type="CDD" id="cd01741">
    <property type="entry name" value="GATase1_1"/>
    <property type="match status" value="1"/>
</dbReference>
<reference evidence="2" key="1">
    <citation type="submission" date="2021-01" db="EMBL/GenBank/DDBJ databases">
        <authorList>
            <person name="Corre E."/>
            <person name="Pelletier E."/>
            <person name="Niang G."/>
            <person name="Scheremetjew M."/>
            <person name="Finn R."/>
            <person name="Kale V."/>
            <person name="Holt S."/>
            <person name="Cochrane G."/>
            <person name="Meng A."/>
            <person name="Brown T."/>
            <person name="Cohen L."/>
        </authorList>
    </citation>
    <scope>NUCLEOTIDE SEQUENCE</scope>
    <source>
        <strain evidence="2">CCAP 955/1</strain>
    </source>
</reference>
<dbReference type="Gene3D" id="3.40.50.880">
    <property type="match status" value="1"/>
</dbReference>
<dbReference type="InterPro" id="IPR044992">
    <property type="entry name" value="ChyE-like"/>
</dbReference>
<dbReference type="EMBL" id="HBIC01025717">
    <property type="protein sequence ID" value="CAE0283888.1"/>
    <property type="molecule type" value="Transcribed_RNA"/>
</dbReference>
<evidence type="ECO:0000259" key="1">
    <source>
        <dbReference type="Pfam" id="PF00117"/>
    </source>
</evidence>
<dbReference type="Pfam" id="PF00117">
    <property type="entry name" value="GATase"/>
    <property type="match status" value="1"/>
</dbReference>
<organism evidence="2">
    <name type="scientific">Spumella elongata</name>
    <dbReference type="NCBI Taxonomy" id="89044"/>
    <lineage>
        <taxon>Eukaryota</taxon>
        <taxon>Sar</taxon>
        <taxon>Stramenopiles</taxon>
        <taxon>Ochrophyta</taxon>
        <taxon>Chrysophyceae</taxon>
        <taxon>Chromulinales</taxon>
        <taxon>Chromulinaceae</taxon>
        <taxon>Spumella</taxon>
    </lineage>
</organism>
<evidence type="ECO:0000313" key="2">
    <source>
        <dbReference type="EMBL" id="CAE0283888.1"/>
    </source>
</evidence>
<dbReference type="PROSITE" id="PS51273">
    <property type="entry name" value="GATASE_TYPE_1"/>
    <property type="match status" value="1"/>
</dbReference>